<dbReference type="InParanoid" id="J4UF91"/>
<dbReference type="InterPro" id="IPR043502">
    <property type="entry name" value="DNA/RNA_pol_sf"/>
</dbReference>
<dbReference type="EMBL" id="JH725223">
    <property type="protein sequence ID" value="EJP61142.1"/>
    <property type="molecule type" value="Genomic_DNA"/>
</dbReference>
<feature type="compositionally biased region" description="Basic residues" evidence="5">
    <location>
        <begin position="1"/>
        <end position="12"/>
    </location>
</feature>
<dbReference type="GO" id="GO:0008270">
    <property type="term" value="F:zinc ion binding"/>
    <property type="evidence" value="ECO:0007669"/>
    <property type="project" value="UniProtKB-KW"/>
</dbReference>
<dbReference type="GO" id="GO:0003964">
    <property type="term" value="F:RNA-directed DNA polymerase activity"/>
    <property type="evidence" value="ECO:0007669"/>
    <property type="project" value="UniProtKB-KW"/>
</dbReference>
<sequence>MFRRRRLQKRPTTRASRANQAPANEAESDNATIATEGAGGTDTGAAALLHIVLKELKDIKDASVKQQNLIEDLREQVVEAKQEIRDTRDELKYVREQLEAVTAAAAASEISPRPSYAEIARTPPTSHPSNIPSFSSNTTTSGATDLLYCTVDVSRVDEALVEKTSAGAVRTVIETEARLKLERANWRCRAVTKDRKNPNRIRIACRDEVEHDLVKQLAHAKLPTGARVMRDELYPVKVDNVNRFAVVDENSNVKPEASASLGEENEVQVAKVAWLSRRDNPKAYGSMVVYLTKVSDARRILREGFFYAGGESGPTERFERRPRPEQCYNCQEIGHKAFQCTKSQLNVKKQGSIHDSLMNDDDLRNTAVILIQEPQARNIAGRLLTTPMAHNGWTKMTPSVWSEGRWAIRSMLWINEDLEAEQLSTESPDLTAAMINLQDKSILVVSAYVAGMDNTALRHTCAILRSLIITARRRAERPVEILIAGDFNRHDQLWGGDDVSMDRQGEADQIVELMGEYSLGSLLPRGTKTWHDWRYETTIDLVLASEGLAESKIRCTTDGTDHGSDHYKITTSFDISMPEIAHEPRFLFKNTPWKEVNNRIRKTLHGKSTTGDVQADTDQLMSGVLEALHALTPKSKSSPYAKRWWTSDLSQLRAVQSFWRNRARAQRRAGRRDPELEDNAKGATKQYHDAIRQRKQTHWEEFLADNDNIWEAAKYMKSNGSSAFGRVPHLKKADGTYTSNKQQQATEMLDTFFPLLPENIEEEGDRPERESAVPMPSITMEEVERQLHRAKSWKAPGEDGLPAWVWKQVWPVVRHWVLAIFRNSVEQGQVPSQWRHAKIIPLKKPDKADYTIAKAWRPISLLSTLGKLLESVVAERLSYVVETYGLLPANHFGARKQRSAEQALILLQEQILYAWRAKRVLSLISFDVKGAYNGVCKGRLVQRMKARGIPETWTRWVEAFCSSRTATIQVNGQTSDTQELPQAGLPQGSPLSPILFLFYNADLVQRRITWNGGSVAFVDDFTAWVAGPSARDNRAGIESIIETALGWEKRSGATFEAEKTSIIHFTKTSYKNDSDSFLIKDQEVHPKTHVKVLGLIMDTRLKYKEHIARASSKGLEAAMQLRRLKGLSPSTARRLFTAMVAPVVDFASNVWRHACIDRRARMLDRVQKMGAQAITGAFRTVATKVAEAEAHISSVQDRLWKRAMKLWVELHTLPDSSPLRREASRMSRVWKNGFLSPFQQVSVVFNSTSLDDMETIEPFTLAPWEKRIQVVIDDAGGESVRSMAEAVQVAVSSSARNDVVGVGGAVHIPGFCDKTFAFTLGARDQHNPYSGQLAAIANNFAGGTSSVRLQNRVPVCRASGRHWAPLAADTLFTLFHHCNSIYDRHFEPPTSGRPTTYTRS</sequence>
<dbReference type="Pfam" id="PF00098">
    <property type="entry name" value="zf-CCHC"/>
    <property type="match status" value="1"/>
</dbReference>
<evidence type="ECO:0000259" key="6">
    <source>
        <dbReference type="PROSITE" id="PS50158"/>
    </source>
</evidence>
<dbReference type="Gene3D" id="3.60.10.10">
    <property type="entry name" value="Endonuclease/exonuclease/phosphatase"/>
    <property type="match status" value="1"/>
</dbReference>
<keyword evidence="8" id="KW-0548">Nucleotidyltransferase</keyword>
<keyword evidence="9" id="KW-1185">Reference proteome</keyword>
<name>J4UF91_BEAB2</name>
<dbReference type="GO" id="GO:0005739">
    <property type="term" value="C:mitochondrion"/>
    <property type="evidence" value="ECO:0007669"/>
    <property type="project" value="UniProtKB-SubCell"/>
</dbReference>
<evidence type="ECO:0000259" key="7">
    <source>
        <dbReference type="PROSITE" id="PS50878"/>
    </source>
</evidence>
<reference evidence="8 9" key="1">
    <citation type="journal article" date="2012" name="Sci. Rep.">
        <title>Genomic perspectives on the evolution of fungal entomopathogenicity in Beauveria bassiana.</title>
        <authorList>
            <person name="Xiao G."/>
            <person name="Ying S.H."/>
            <person name="Zheng P."/>
            <person name="Wang Z.L."/>
            <person name="Zhang S."/>
            <person name="Xie X.Q."/>
            <person name="Shang Y."/>
            <person name="St Leger R.J."/>
            <person name="Zhao G.P."/>
            <person name="Wang C."/>
            <person name="Feng M.G."/>
        </authorList>
    </citation>
    <scope>NUCLEOTIDE SEQUENCE [LARGE SCALE GENOMIC DNA]</scope>
    <source>
        <strain evidence="8 9">ARSEF 2860</strain>
    </source>
</reference>
<feature type="region of interest" description="Disordered" evidence="5">
    <location>
        <begin position="1"/>
        <end position="38"/>
    </location>
</feature>
<dbReference type="Pfam" id="PF00078">
    <property type="entry name" value="RVT_1"/>
    <property type="match status" value="1"/>
</dbReference>
<feature type="region of interest" description="Disordered" evidence="5">
    <location>
        <begin position="665"/>
        <end position="688"/>
    </location>
</feature>
<feature type="region of interest" description="Disordered" evidence="5">
    <location>
        <begin position="112"/>
        <end position="137"/>
    </location>
</feature>
<comment type="subcellular location">
    <subcellularLocation>
        <location evidence="1">Mitochondrion</location>
    </subcellularLocation>
</comment>
<dbReference type="HOGENOM" id="CLU_000680_23_2_1"/>
<dbReference type="InterPro" id="IPR001878">
    <property type="entry name" value="Znf_CCHC"/>
</dbReference>
<dbReference type="InterPro" id="IPR005135">
    <property type="entry name" value="Endo/exonuclease/phosphatase"/>
</dbReference>
<dbReference type="CDD" id="cd01650">
    <property type="entry name" value="RT_nLTR_like"/>
    <property type="match status" value="1"/>
</dbReference>
<feature type="compositionally biased region" description="Basic and acidic residues" evidence="5">
    <location>
        <begin position="671"/>
        <end position="688"/>
    </location>
</feature>
<dbReference type="Proteomes" id="UP000002762">
    <property type="component" value="Unassembled WGS sequence"/>
</dbReference>
<dbReference type="SMART" id="SM00343">
    <property type="entry name" value="ZnF_C2HC"/>
    <property type="match status" value="1"/>
</dbReference>
<dbReference type="InterPro" id="IPR000477">
    <property type="entry name" value="RT_dom"/>
</dbReference>
<keyword evidence="4" id="KW-0175">Coiled coil</keyword>
<keyword evidence="3" id="KW-0863">Zinc-finger</keyword>
<dbReference type="OrthoDB" id="4927418at2759"/>
<dbReference type="RefSeq" id="XP_008603236.1">
    <property type="nucleotide sequence ID" value="XM_008605014.1"/>
</dbReference>
<dbReference type="Pfam" id="PF14529">
    <property type="entry name" value="Exo_endo_phos_2"/>
    <property type="match status" value="1"/>
</dbReference>
<dbReference type="SUPFAM" id="SSF56219">
    <property type="entry name" value="DNase I-like"/>
    <property type="match status" value="1"/>
</dbReference>
<organism evidence="8 9">
    <name type="scientific">Beauveria bassiana (strain ARSEF 2860)</name>
    <name type="common">White muscardine disease fungus</name>
    <name type="synonym">Tritirachium shiotae</name>
    <dbReference type="NCBI Taxonomy" id="655819"/>
    <lineage>
        <taxon>Eukaryota</taxon>
        <taxon>Fungi</taxon>
        <taxon>Dikarya</taxon>
        <taxon>Ascomycota</taxon>
        <taxon>Pezizomycotina</taxon>
        <taxon>Sordariomycetes</taxon>
        <taxon>Hypocreomycetidae</taxon>
        <taxon>Hypocreales</taxon>
        <taxon>Cordycipitaceae</taxon>
        <taxon>Beauveria</taxon>
    </lineage>
</organism>
<protein>
    <submittedName>
        <fullName evidence="8">Reverse transcriptase</fullName>
    </submittedName>
</protein>
<feature type="domain" description="CCHC-type" evidence="6">
    <location>
        <begin position="327"/>
        <end position="342"/>
    </location>
</feature>
<accession>J4UF91</accession>
<evidence type="ECO:0000256" key="1">
    <source>
        <dbReference type="ARBA" id="ARBA00004173"/>
    </source>
</evidence>
<evidence type="ECO:0000256" key="4">
    <source>
        <dbReference type="SAM" id="Coils"/>
    </source>
</evidence>
<keyword evidence="2" id="KW-0496">Mitochondrion</keyword>
<dbReference type="PROSITE" id="PS50158">
    <property type="entry name" value="ZF_CCHC"/>
    <property type="match status" value="1"/>
</dbReference>
<gene>
    <name evidence="8" type="ORF">BBA_09917</name>
</gene>
<dbReference type="GO" id="GO:0003676">
    <property type="term" value="F:nucleic acid binding"/>
    <property type="evidence" value="ECO:0007669"/>
    <property type="project" value="InterPro"/>
</dbReference>
<keyword evidence="8" id="KW-0695">RNA-directed DNA polymerase</keyword>
<dbReference type="PANTHER" id="PTHR33481:SF1">
    <property type="entry name" value="ENDONUCLEASE_EXONUCLEASE_PHOSPHATASE DOMAIN-CONTAINING PROTEIN-RELATED"/>
    <property type="match status" value="1"/>
</dbReference>
<dbReference type="SUPFAM" id="SSF56672">
    <property type="entry name" value="DNA/RNA polymerases"/>
    <property type="match status" value="1"/>
</dbReference>
<evidence type="ECO:0000256" key="5">
    <source>
        <dbReference type="SAM" id="MobiDB-lite"/>
    </source>
</evidence>
<evidence type="ECO:0000256" key="3">
    <source>
        <dbReference type="PROSITE-ProRule" id="PRU00047"/>
    </source>
</evidence>
<feature type="coiled-coil region" evidence="4">
    <location>
        <begin position="56"/>
        <end position="97"/>
    </location>
</feature>
<dbReference type="PANTHER" id="PTHR33481">
    <property type="entry name" value="REVERSE TRANSCRIPTASE"/>
    <property type="match status" value="1"/>
</dbReference>
<dbReference type="GeneID" id="19892929"/>
<evidence type="ECO:0000256" key="2">
    <source>
        <dbReference type="ARBA" id="ARBA00023128"/>
    </source>
</evidence>
<keyword evidence="8" id="KW-0808">Transferase</keyword>
<proteinExistence type="predicted"/>
<keyword evidence="3" id="KW-0479">Metal-binding</keyword>
<evidence type="ECO:0000313" key="8">
    <source>
        <dbReference type="EMBL" id="EJP61142.1"/>
    </source>
</evidence>
<feature type="compositionally biased region" description="Polar residues" evidence="5">
    <location>
        <begin position="123"/>
        <end position="137"/>
    </location>
</feature>
<dbReference type="InterPro" id="IPR036691">
    <property type="entry name" value="Endo/exonu/phosph_ase_sf"/>
</dbReference>
<dbReference type="PROSITE" id="PS50878">
    <property type="entry name" value="RT_POL"/>
    <property type="match status" value="1"/>
</dbReference>
<evidence type="ECO:0000313" key="9">
    <source>
        <dbReference type="Proteomes" id="UP000002762"/>
    </source>
</evidence>
<feature type="domain" description="Reverse transcriptase" evidence="7">
    <location>
        <begin position="823"/>
        <end position="1097"/>
    </location>
</feature>
<keyword evidence="3" id="KW-0862">Zinc</keyword>
<dbReference type="STRING" id="655819.J4UF91"/>